<keyword evidence="2" id="KW-1185">Reference proteome</keyword>
<proteinExistence type="predicted"/>
<protein>
    <submittedName>
        <fullName evidence="1">Uncharacterized protein</fullName>
    </submittedName>
</protein>
<reference evidence="2" key="2">
    <citation type="submission" date="2019-02" db="EMBL/GenBank/DDBJ databases">
        <title>Granulicella sibirica sp. nov., a psychrotolerant acidobacterium isolated from an organic soil layer in forested tundra, West Siberia.</title>
        <authorList>
            <person name="Oshkin I.Y."/>
            <person name="Kulichevskaya I.S."/>
            <person name="Rijpstra W.I.C."/>
            <person name="Sinninghe Damste J.S."/>
            <person name="Rakitin A.L."/>
            <person name="Ravin N.V."/>
            <person name="Dedysh S.N."/>
        </authorList>
    </citation>
    <scope>NUCLEOTIDE SEQUENCE [LARGE SCALE GENOMIC DNA]</scope>
    <source>
        <strain evidence="2">AF10</strain>
    </source>
</reference>
<sequence length="46" mass="5314">MKTDSRLTQREWFEVPNCFRVTEDAQNAVREVDFSNRVGIAIILGT</sequence>
<name>A0A4Q0SWV3_9BACT</name>
<evidence type="ECO:0000313" key="2">
    <source>
        <dbReference type="Proteomes" id="UP000289437"/>
    </source>
</evidence>
<dbReference type="AlphaFoldDB" id="A0A4Q0SWV3"/>
<dbReference type="Proteomes" id="UP000289437">
    <property type="component" value="Unassembled WGS sequence"/>
</dbReference>
<dbReference type="EMBL" id="RDSM01000006">
    <property type="protein sequence ID" value="RXH54058.1"/>
    <property type="molecule type" value="Genomic_DNA"/>
</dbReference>
<gene>
    <name evidence="1" type="ORF">GRAN_5027</name>
</gene>
<reference evidence="1 2" key="1">
    <citation type="submission" date="2018-11" db="EMBL/GenBank/DDBJ databases">
        <authorList>
            <person name="Mardanov A.V."/>
            <person name="Ravin N.V."/>
            <person name="Dedysh S.N."/>
        </authorList>
    </citation>
    <scope>NUCLEOTIDE SEQUENCE [LARGE SCALE GENOMIC DNA]</scope>
    <source>
        <strain evidence="1 2">AF10</strain>
    </source>
</reference>
<comment type="caution">
    <text evidence="1">The sequence shown here is derived from an EMBL/GenBank/DDBJ whole genome shotgun (WGS) entry which is preliminary data.</text>
</comment>
<accession>A0A4Q0SWV3</accession>
<organism evidence="1 2">
    <name type="scientific">Granulicella sibirica</name>
    <dbReference type="NCBI Taxonomy" id="2479048"/>
    <lineage>
        <taxon>Bacteria</taxon>
        <taxon>Pseudomonadati</taxon>
        <taxon>Acidobacteriota</taxon>
        <taxon>Terriglobia</taxon>
        <taxon>Terriglobales</taxon>
        <taxon>Acidobacteriaceae</taxon>
        <taxon>Granulicella</taxon>
    </lineage>
</organism>
<evidence type="ECO:0000313" key="1">
    <source>
        <dbReference type="EMBL" id="RXH54058.1"/>
    </source>
</evidence>